<protein>
    <submittedName>
        <fullName evidence="2">Uncharacterized protein</fullName>
    </submittedName>
</protein>
<reference evidence="2" key="1">
    <citation type="submission" date="2023-06" db="EMBL/GenBank/DDBJ databases">
        <authorList>
            <person name="Jiang Y."/>
            <person name="Liu Q."/>
        </authorList>
    </citation>
    <scope>NUCLEOTIDE SEQUENCE</scope>
    <source>
        <strain evidence="2">CGMCC 1.12090</strain>
    </source>
</reference>
<name>A0ABT8S0P3_9BURK</name>
<evidence type="ECO:0000313" key="3">
    <source>
        <dbReference type="Proteomes" id="UP001169027"/>
    </source>
</evidence>
<keyword evidence="1" id="KW-1133">Transmembrane helix</keyword>
<dbReference type="Proteomes" id="UP001169027">
    <property type="component" value="Unassembled WGS sequence"/>
</dbReference>
<keyword evidence="1" id="KW-0812">Transmembrane</keyword>
<dbReference type="RefSeq" id="WP_286534829.1">
    <property type="nucleotide sequence ID" value="NZ_JAUJZH010000005.1"/>
</dbReference>
<gene>
    <name evidence="2" type="ORF">Q2T77_08735</name>
</gene>
<accession>A0ABT8S0P3</accession>
<dbReference type="EMBL" id="JAUKVY010000005">
    <property type="protein sequence ID" value="MDO1532373.1"/>
    <property type="molecule type" value="Genomic_DNA"/>
</dbReference>
<keyword evidence="3" id="KW-1185">Reference proteome</keyword>
<evidence type="ECO:0000313" key="2">
    <source>
        <dbReference type="EMBL" id="MDO1532373.1"/>
    </source>
</evidence>
<feature type="transmembrane region" description="Helical" evidence="1">
    <location>
        <begin position="124"/>
        <end position="141"/>
    </location>
</feature>
<organism evidence="2 3">
    <name type="scientific">Variovorax ginsengisoli</name>
    <dbReference type="NCBI Taxonomy" id="363844"/>
    <lineage>
        <taxon>Bacteria</taxon>
        <taxon>Pseudomonadati</taxon>
        <taxon>Pseudomonadota</taxon>
        <taxon>Betaproteobacteria</taxon>
        <taxon>Burkholderiales</taxon>
        <taxon>Comamonadaceae</taxon>
        <taxon>Variovorax</taxon>
    </lineage>
</organism>
<feature type="transmembrane region" description="Helical" evidence="1">
    <location>
        <begin position="21"/>
        <end position="40"/>
    </location>
</feature>
<sequence length="144" mass="15090">MNDNDRALCAATAGLLRASGVIAVWGLALALIAGLVLALTGRSLPAASWATFALIALAGLPERYLALRLRVDTALFEGLAQGTIASLPVLDHTLEQLGLRRGSEAARALADRVLGTRLAMQRHGIVVVLQTVVFALALALQDSR</sequence>
<feature type="transmembrane region" description="Helical" evidence="1">
    <location>
        <begin position="46"/>
        <end position="66"/>
    </location>
</feature>
<comment type="caution">
    <text evidence="2">The sequence shown here is derived from an EMBL/GenBank/DDBJ whole genome shotgun (WGS) entry which is preliminary data.</text>
</comment>
<keyword evidence="1" id="KW-0472">Membrane</keyword>
<proteinExistence type="predicted"/>
<evidence type="ECO:0000256" key="1">
    <source>
        <dbReference type="SAM" id="Phobius"/>
    </source>
</evidence>